<name>A0ABZ2CE48_9BACI</name>
<evidence type="ECO:0000313" key="1">
    <source>
        <dbReference type="EMBL" id="WVX82031.1"/>
    </source>
</evidence>
<dbReference type="Proteomes" id="UP001357223">
    <property type="component" value="Chromosome"/>
</dbReference>
<accession>A0ABZ2CE48</accession>
<organism evidence="1 2">
    <name type="scientific">Niallia oryzisoli</name>
    <dbReference type="NCBI Taxonomy" id="1737571"/>
    <lineage>
        <taxon>Bacteria</taxon>
        <taxon>Bacillati</taxon>
        <taxon>Bacillota</taxon>
        <taxon>Bacilli</taxon>
        <taxon>Bacillales</taxon>
        <taxon>Bacillaceae</taxon>
        <taxon>Niallia</taxon>
    </lineage>
</organism>
<keyword evidence="2" id="KW-1185">Reference proteome</keyword>
<proteinExistence type="predicted"/>
<gene>
    <name evidence="1" type="ORF">R4Z09_03165</name>
</gene>
<evidence type="ECO:0000313" key="2">
    <source>
        <dbReference type="Proteomes" id="UP001357223"/>
    </source>
</evidence>
<reference evidence="1 2" key="1">
    <citation type="submission" date="2023-10" db="EMBL/GenBank/DDBJ databases">
        <title>Niallia locisalis sp.nov. isolated from a salt pond sample.</title>
        <authorList>
            <person name="Li X.-J."/>
            <person name="Dong L."/>
        </authorList>
    </citation>
    <scope>NUCLEOTIDE SEQUENCE [LARGE SCALE GENOMIC DNA]</scope>
    <source>
        <strain evidence="1 2">DSM 29761</strain>
    </source>
</reference>
<sequence length="67" mass="7100">MDKHLQQTFDIGFLKIGIVTNAGVLQIGCGAGKAQRLPPIAYTTIGTTLVPLSAPAVPLQTQVRQKN</sequence>
<dbReference type="RefSeq" id="WP_338450935.1">
    <property type="nucleotide sequence ID" value="NZ_CP137640.1"/>
</dbReference>
<protein>
    <submittedName>
        <fullName evidence="1">Uncharacterized protein</fullName>
    </submittedName>
</protein>
<dbReference type="EMBL" id="CP137640">
    <property type="protein sequence ID" value="WVX82031.1"/>
    <property type="molecule type" value="Genomic_DNA"/>
</dbReference>